<keyword evidence="4" id="KW-1185">Reference proteome</keyword>
<name>A0A9Q3J1C0_9BASI</name>
<dbReference type="PROSITE" id="PS50878">
    <property type="entry name" value="RT_POL"/>
    <property type="match status" value="1"/>
</dbReference>
<dbReference type="InterPro" id="IPR000477">
    <property type="entry name" value="RT_dom"/>
</dbReference>
<accession>A0A9Q3J1C0</accession>
<dbReference type="PANTHER" id="PTHR33481">
    <property type="entry name" value="REVERSE TRANSCRIPTASE"/>
    <property type="match status" value="1"/>
</dbReference>
<protein>
    <recommendedName>
        <fullName evidence="2">Reverse transcriptase domain-containing protein</fullName>
    </recommendedName>
</protein>
<dbReference type="Proteomes" id="UP000765509">
    <property type="component" value="Unassembled WGS sequence"/>
</dbReference>
<feature type="compositionally biased region" description="Polar residues" evidence="1">
    <location>
        <begin position="26"/>
        <end position="38"/>
    </location>
</feature>
<organism evidence="3 4">
    <name type="scientific">Austropuccinia psidii MF-1</name>
    <dbReference type="NCBI Taxonomy" id="1389203"/>
    <lineage>
        <taxon>Eukaryota</taxon>
        <taxon>Fungi</taxon>
        <taxon>Dikarya</taxon>
        <taxon>Basidiomycota</taxon>
        <taxon>Pucciniomycotina</taxon>
        <taxon>Pucciniomycetes</taxon>
        <taxon>Pucciniales</taxon>
        <taxon>Sphaerophragmiaceae</taxon>
        <taxon>Austropuccinia</taxon>
    </lineage>
</organism>
<dbReference type="OrthoDB" id="3044497at2759"/>
<dbReference type="Pfam" id="PF00078">
    <property type="entry name" value="RVT_1"/>
    <property type="match status" value="1"/>
</dbReference>
<feature type="region of interest" description="Disordered" evidence="1">
    <location>
        <begin position="1"/>
        <end position="87"/>
    </location>
</feature>
<proteinExistence type="predicted"/>
<dbReference type="AlphaFoldDB" id="A0A9Q3J1C0"/>
<dbReference type="InterPro" id="IPR043502">
    <property type="entry name" value="DNA/RNA_pol_sf"/>
</dbReference>
<reference evidence="3" key="1">
    <citation type="submission" date="2021-03" db="EMBL/GenBank/DDBJ databases">
        <title>Draft genome sequence of rust myrtle Austropuccinia psidii MF-1, a brazilian biotype.</title>
        <authorList>
            <person name="Quecine M.C."/>
            <person name="Pachon D.M.R."/>
            <person name="Bonatelli M.L."/>
            <person name="Correr F.H."/>
            <person name="Franceschini L.M."/>
            <person name="Leite T.F."/>
            <person name="Margarido G.R.A."/>
            <person name="Almeida C.A."/>
            <person name="Ferrarezi J.A."/>
            <person name="Labate C.A."/>
        </authorList>
    </citation>
    <scope>NUCLEOTIDE SEQUENCE</scope>
    <source>
        <strain evidence="3">MF-1</strain>
    </source>
</reference>
<evidence type="ECO:0000313" key="3">
    <source>
        <dbReference type="EMBL" id="MBW0553652.1"/>
    </source>
</evidence>
<feature type="region of interest" description="Disordered" evidence="1">
    <location>
        <begin position="375"/>
        <end position="455"/>
    </location>
</feature>
<feature type="compositionally biased region" description="Polar residues" evidence="1">
    <location>
        <begin position="46"/>
        <end position="55"/>
    </location>
</feature>
<feature type="domain" description="Reverse transcriptase" evidence="2">
    <location>
        <begin position="166"/>
        <end position="417"/>
    </location>
</feature>
<comment type="caution">
    <text evidence="3">The sequence shown here is derived from an EMBL/GenBank/DDBJ whole genome shotgun (WGS) entry which is preliminary data.</text>
</comment>
<dbReference type="SUPFAM" id="SSF56672">
    <property type="entry name" value="DNA/RNA polymerases"/>
    <property type="match status" value="1"/>
</dbReference>
<evidence type="ECO:0000259" key="2">
    <source>
        <dbReference type="PROSITE" id="PS50878"/>
    </source>
</evidence>
<dbReference type="EMBL" id="AVOT02060107">
    <property type="protein sequence ID" value="MBW0553652.1"/>
    <property type="molecule type" value="Genomic_DNA"/>
</dbReference>
<feature type="compositionally biased region" description="Polar residues" evidence="1">
    <location>
        <begin position="421"/>
        <end position="433"/>
    </location>
</feature>
<evidence type="ECO:0000313" key="4">
    <source>
        <dbReference type="Proteomes" id="UP000765509"/>
    </source>
</evidence>
<sequence length="618" mass="69427">MPKPPHNCQCNRDQSHELERGKHTKVINSNNNSLQQPGESKKGNASAPNNQNQKRVSPPPTKVQTKSLGAQEQDHTPKRQQQQSDIQYQNKSLTSLIETLASYHDIPNQKPPRLPPEFPPVTNDEVLGTISTLPNKKAPGPDGIPNELIKIAEPLLTPHLTHLFNSCLRQGGFPTQWKGSNTAIIRKAAKDDYTNPNAYRPIALLNTLGKLFEKIINTQLNHWAHCSKTIHLGHIGGRPSRSINNAFVMLTSWLHHKWREGKTVMGMFLDNRSAYPLVQKKRLIHILEQKQCPPYLCYIIDSCILGRTTRLKIDQFTSQDFQIPNGLPQGSPLSITLYLIYNYSLLLPSPRSLNKNNISLAYINDVVHLLATNTTQQGQAKKKADHKRNNNSGDNICPPERSKMVRSNPHSHTGANAPYANGQNQSQSNTQPIGKNHLSDLLTMPKRGKNAGSCNPDNETLTWEHHLEFRLCTGIMKQTPSPFLKLYDGIKDLTKQHIKLTHNYIHSKLTAPVDDEYQTLIWREITSIQSTHLSPLNNLLGRNTLLEQHSARAETLSSFQIPPWSTKLTNVINLGLTKESAKGKFLEQMKTELADHILIFFTDDSLIPGKGCQGDSMI</sequence>
<evidence type="ECO:0000256" key="1">
    <source>
        <dbReference type="SAM" id="MobiDB-lite"/>
    </source>
</evidence>
<gene>
    <name evidence="3" type="ORF">O181_093367</name>
</gene>
<dbReference type="PANTHER" id="PTHR33481:SF1">
    <property type="entry name" value="ENDONUCLEASE_EXONUCLEASE_PHOSPHATASE DOMAIN-CONTAINING PROTEIN-RELATED"/>
    <property type="match status" value="1"/>
</dbReference>